<name>A0ABX6GRA4_9GAMM</name>
<reference evidence="1 2" key="1">
    <citation type="submission" date="2019-07" db="EMBL/GenBank/DDBJ databases">
        <title>Serratia dokdonensis sp. nov., an elicitor of systemic resistance in Nicotiana Tabacum.</title>
        <authorList>
            <person name="Son J.-S."/>
            <person name="Hwang Y.-J."/>
            <person name="Lee S.-Y."/>
            <person name="Ghim S.-Y."/>
        </authorList>
    </citation>
    <scope>NUCLEOTIDE SEQUENCE [LARGE SCALE GENOMIC DNA]</scope>
    <source>
        <strain evidence="1 2">KUDC3025</strain>
    </source>
</reference>
<evidence type="ECO:0008006" key="3">
    <source>
        <dbReference type="Google" id="ProtNLM"/>
    </source>
</evidence>
<accession>A0ABX6GRA4</accession>
<evidence type="ECO:0000313" key="2">
    <source>
        <dbReference type="Proteomes" id="UP000430368"/>
    </source>
</evidence>
<keyword evidence="2" id="KW-1185">Reference proteome</keyword>
<proteinExistence type="predicted"/>
<dbReference type="Proteomes" id="UP000430368">
    <property type="component" value="Chromosome"/>
</dbReference>
<dbReference type="EMBL" id="CP041764">
    <property type="protein sequence ID" value="QHA88811.1"/>
    <property type="molecule type" value="Genomic_DNA"/>
</dbReference>
<gene>
    <name evidence="1" type="ORF">FO014_18525</name>
</gene>
<protein>
    <recommendedName>
        <fullName evidence="3">PAAR motif</fullName>
    </recommendedName>
</protein>
<sequence>MDYDKESPHGLPPRQRIEPGYCVVETPGSLTSQANMLFRNPNSEAARYYLQLNADTPWVKPGHILIVADPHNPHQGPALHHLRRAKNQVNKAMAQVDAEQATFLQRNYDTLATILNGSSTGLGIASDSGKRYFERIDEILRKVEATYQNQFRTQGTLIGQQFFVERNRLFGELKVMLDKPVFSRLTRKILNLRPYDSIKSALNLSSRSIVHEWSTVGVGAIRGYSTYLDGTSRAIKFMKNAGWVGLAISATSTTNDVYHACTTGRENECGHVAFKEYGAFVGGVGLGSAGGTWGALAGGGVCVALGIISAPMAGSAGVACAIIGSGIGAYAGTTAGEAIGRGVGRGMADILFK</sequence>
<organism evidence="1 2">
    <name type="scientific">Serratia rhizosphaerae</name>
    <dbReference type="NCBI Taxonomy" id="2597702"/>
    <lineage>
        <taxon>Bacteria</taxon>
        <taxon>Pseudomonadati</taxon>
        <taxon>Pseudomonadota</taxon>
        <taxon>Gammaproteobacteria</taxon>
        <taxon>Enterobacterales</taxon>
        <taxon>Yersiniaceae</taxon>
        <taxon>Serratia</taxon>
    </lineage>
</organism>
<evidence type="ECO:0000313" key="1">
    <source>
        <dbReference type="EMBL" id="QHA88811.1"/>
    </source>
</evidence>